<feature type="signal peptide" evidence="1">
    <location>
        <begin position="1"/>
        <end position="29"/>
    </location>
</feature>
<reference evidence="3 4" key="2">
    <citation type="submission" date="2023-06" db="EMBL/GenBank/DDBJ databases">
        <title>The Gram-positive Non-spore-bearing Anaerobic Bacilli of Human Feces.</title>
        <authorList>
            <person name="Eggerth A.H."/>
        </authorList>
    </citation>
    <scope>NUCLEOTIDE SEQUENCE [LARGE SCALE GENOMIC DNA]</scope>
    <source>
        <strain evidence="3 4">CBA3108</strain>
    </source>
</reference>
<evidence type="ECO:0000313" key="4">
    <source>
        <dbReference type="Proteomes" id="UP001212097"/>
    </source>
</evidence>
<dbReference type="InterPro" id="IPR029058">
    <property type="entry name" value="AB_hydrolase_fold"/>
</dbReference>
<dbReference type="EMBL" id="CP115668">
    <property type="protein sequence ID" value="WCC79198.1"/>
    <property type="molecule type" value="Genomic_DNA"/>
</dbReference>
<evidence type="ECO:0000259" key="2">
    <source>
        <dbReference type="Pfam" id="PF12146"/>
    </source>
</evidence>
<dbReference type="InterPro" id="IPR022742">
    <property type="entry name" value="Hydrolase_4"/>
</dbReference>
<accession>A0ABY7QVV1</accession>
<dbReference type="Gene3D" id="3.40.50.1820">
    <property type="entry name" value="alpha/beta hydrolase"/>
    <property type="match status" value="1"/>
</dbReference>
<dbReference type="PANTHER" id="PTHR11614">
    <property type="entry name" value="PHOSPHOLIPASE-RELATED"/>
    <property type="match status" value="1"/>
</dbReference>
<dbReference type="Pfam" id="PF12146">
    <property type="entry name" value="Hydrolase_4"/>
    <property type="match status" value="1"/>
</dbReference>
<name>A0ABY7QVV1_9ACTN</name>
<feature type="domain" description="Serine aminopeptidase S33" evidence="2">
    <location>
        <begin position="73"/>
        <end position="359"/>
    </location>
</feature>
<protein>
    <submittedName>
        <fullName evidence="3">Alpha/beta fold hydrolase</fullName>
    </submittedName>
</protein>
<gene>
    <name evidence="3" type="ORF">O6R08_06485</name>
</gene>
<evidence type="ECO:0000256" key="1">
    <source>
        <dbReference type="SAM" id="SignalP"/>
    </source>
</evidence>
<organism evidence="3 4">
    <name type="scientific">Cutibacterium equinum</name>
    <dbReference type="NCBI Taxonomy" id="3016342"/>
    <lineage>
        <taxon>Bacteria</taxon>
        <taxon>Bacillati</taxon>
        <taxon>Actinomycetota</taxon>
        <taxon>Actinomycetes</taxon>
        <taxon>Propionibacteriales</taxon>
        <taxon>Propionibacteriaceae</taxon>
        <taxon>Cutibacterium</taxon>
    </lineage>
</organism>
<keyword evidence="1" id="KW-0732">Signal</keyword>
<dbReference type="RefSeq" id="WP_271417402.1">
    <property type="nucleotide sequence ID" value="NZ_CP115668.1"/>
</dbReference>
<dbReference type="SUPFAM" id="SSF53474">
    <property type="entry name" value="alpha/beta-Hydrolases"/>
    <property type="match status" value="1"/>
</dbReference>
<feature type="chain" id="PRO_5045229481" evidence="1">
    <location>
        <begin position="30"/>
        <end position="377"/>
    </location>
</feature>
<proteinExistence type="predicted"/>
<keyword evidence="3" id="KW-0378">Hydrolase</keyword>
<dbReference type="Proteomes" id="UP001212097">
    <property type="component" value="Chromosome"/>
</dbReference>
<dbReference type="InterPro" id="IPR051044">
    <property type="entry name" value="MAG_DAG_Lipase"/>
</dbReference>
<sequence length="377" mass="41230">MSFPRKLSALAVAGTMAVTGVTMATPAMAAPDGASQPVAAAPATDQVKKETGYFKTTDKLGTKLFYRKDIVPNAKGAVVLVHGLLENSSNYEYLTKSLTDAGYSVYRFDNRGHGRSAAPYVNNAIPRGQFDDWWNIESDIHQVVQTAHKENADKKVFLLGHSMGGIAVQSYGIMYPGTVDGIVSSGGGTFASVDGPNTEGVTTVTPDNLNFFARHALPQISQVLPMSQLTAFNGRLAKAAVKDPKSIRMPSGPLSASVIIPSYPGYGLCSDPDVRIDHWQRDPLYNHYVRLGLIEQLGIGEMYNIMNAHEFDAPTLIMHGENDGLVPSYFDVNWYNAITSKDKKIIQWHGLMHELFNEPTKDQVIKTAIDWIDAHNK</sequence>
<evidence type="ECO:0000313" key="3">
    <source>
        <dbReference type="EMBL" id="WCC79198.1"/>
    </source>
</evidence>
<dbReference type="GO" id="GO:0016787">
    <property type="term" value="F:hydrolase activity"/>
    <property type="evidence" value="ECO:0007669"/>
    <property type="project" value="UniProtKB-KW"/>
</dbReference>
<reference evidence="3 4" key="1">
    <citation type="submission" date="2023-01" db="EMBL/GenBank/DDBJ databases">
        <authorList>
            <person name="Lee S.H."/>
            <person name="Jung H.S."/>
            <person name="Yun J.U."/>
        </authorList>
    </citation>
    <scope>NUCLEOTIDE SEQUENCE [LARGE SCALE GENOMIC DNA]</scope>
    <source>
        <strain evidence="3 4">CBA3108</strain>
    </source>
</reference>
<keyword evidence="4" id="KW-1185">Reference proteome</keyword>